<evidence type="ECO:0000313" key="3">
    <source>
        <dbReference type="Proteomes" id="UP001165279"/>
    </source>
</evidence>
<name>A0ABS9NVL8_9RHOB</name>
<feature type="compositionally biased region" description="Polar residues" evidence="1">
    <location>
        <begin position="57"/>
        <end position="67"/>
    </location>
</feature>
<gene>
    <name evidence="2" type="ORF">MB818_08680</name>
</gene>
<dbReference type="EMBL" id="JAKOEM010000005">
    <property type="protein sequence ID" value="MCG6558273.1"/>
    <property type="molecule type" value="Genomic_DNA"/>
</dbReference>
<comment type="caution">
    <text evidence="2">The sequence shown here is derived from an EMBL/GenBank/DDBJ whole genome shotgun (WGS) entry which is preliminary data.</text>
</comment>
<organism evidence="2 3">
    <name type="scientific">Ruegeria alba</name>
    <dbReference type="NCBI Taxonomy" id="2916756"/>
    <lineage>
        <taxon>Bacteria</taxon>
        <taxon>Pseudomonadati</taxon>
        <taxon>Pseudomonadota</taxon>
        <taxon>Alphaproteobacteria</taxon>
        <taxon>Rhodobacterales</taxon>
        <taxon>Roseobacteraceae</taxon>
        <taxon>Ruegeria</taxon>
    </lineage>
</organism>
<keyword evidence="3" id="KW-1185">Reference proteome</keyword>
<sequence length="302" mass="32536">MSDPAKNVEIEDVLSSIRRLVSEEGRAAARPEVPSSAPKPGKLVLTPALRVAETVEPTENATLSEPETTVDRADHAPWTDPEATLYSAATAAGQMPAEAGTAEEPETDEEAAPDALAPETLAENADPEMEARGSEGGSVFELPDAEVADHHLETVFQETDAFSVAEQDSGEDVLTEESLTARIEVLETMISQAEEDWEPDGLSADAYSGTSVEAMTWQDHAPQDEDFAPGVHATADPEGDVVEDSSILSPDEAFLDEDSLRELVADIVREELQGALGERITRNVRKLVRREIHRALTAQELD</sequence>
<feature type="compositionally biased region" description="Acidic residues" evidence="1">
    <location>
        <begin position="101"/>
        <end position="112"/>
    </location>
</feature>
<evidence type="ECO:0000256" key="1">
    <source>
        <dbReference type="SAM" id="MobiDB-lite"/>
    </source>
</evidence>
<dbReference type="RefSeq" id="WP_234166988.1">
    <property type="nucleotide sequence ID" value="NZ_JAKOEM010000005.1"/>
</dbReference>
<reference evidence="2" key="1">
    <citation type="submission" date="2022-02" db="EMBL/GenBank/DDBJ databases">
        <title>The genome sequence of Ruegeria sp. 1NDH52C.</title>
        <authorList>
            <person name="Du J."/>
        </authorList>
    </citation>
    <scope>NUCLEOTIDE SEQUENCE</scope>
    <source>
        <strain evidence="2">1NDH52C</strain>
    </source>
</reference>
<protein>
    <recommendedName>
        <fullName evidence="4">Glycerol-3-phosphate dehydrogenase</fullName>
    </recommendedName>
</protein>
<evidence type="ECO:0008006" key="4">
    <source>
        <dbReference type="Google" id="ProtNLM"/>
    </source>
</evidence>
<feature type="region of interest" description="Disordered" evidence="1">
    <location>
        <begin position="23"/>
        <end position="137"/>
    </location>
</feature>
<dbReference type="Proteomes" id="UP001165279">
    <property type="component" value="Unassembled WGS sequence"/>
</dbReference>
<evidence type="ECO:0000313" key="2">
    <source>
        <dbReference type="EMBL" id="MCG6558273.1"/>
    </source>
</evidence>
<proteinExistence type="predicted"/>
<accession>A0ABS9NVL8</accession>
<feature type="compositionally biased region" description="Low complexity" evidence="1">
    <location>
        <begin position="113"/>
        <end position="123"/>
    </location>
</feature>